<reference evidence="4 5" key="1">
    <citation type="submission" date="2019-04" db="EMBL/GenBank/DDBJ databases">
        <authorList>
            <person name="Liu Q."/>
            <person name="Xin Y.-H."/>
        </authorList>
    </citation>
    <scope>NUCLEOTIDE SEQUENCE [LARGE SCALE GENOMIC DNA]</scope>
    <source>
        <strain evidence="4 5">AM23</strain>
    </source>
</reference>
<comment type="caution">
    <text evidence="4">The sequence shown here is derived from an EMBL/GenBank/DDBJ whole genome shotgun (WGS) entry which is preliminary data.</text>
</comment>
<dbReference type="Proteomes" id="UP000305233">
    <property type="component" value="Unassembled WGS sequence"/>
</dbReference>
<dbReference type="PANTHER" id="PTHR46558">
    <property type="entry name" value="TRACRIPTIONAL REGULATORY PROTEIN-RELATED-RELATED"/>
    <property type="match status" value="1"/>
</dbReference>
<dbReference type="InterPro" id="IPR010982">
    <property type="entry name" value="Lambda_DNA-bd_dom_sf"/>
</dbReference>
<dbReference type="PANTHER" id="PTHR46558:SF4">
    <property type="entry name" value="DNA-BIDING PHAGE PROTEIN"/>
    <property type="match status" value="1"/>
</dbReference>
<protein>
    <submittedName>
        <fullName evidence="4">Helix-turn-helix transcriptional regulator</fullName>
    </submittedName>
</protein>
<accession>A0A4S5DZZ2</accession>
<dbReference type="SMART" id="SM00530">
    <property type="entry name" value="HTH_XRE"/>
    <property type="match status" value="1"/>
</dbReference>
<gene>
    <name evidence="4" type="ORF">E8P82_14625</name>
</gene>
<dbReference type="PROSITE" id="PS50943">
    <property type="entry name" value="HTH_CROC1"/>
    <property type="match status" value="1"/>
</dbReference>
<dbReference type="Pfam" id="PF01381">
    <property type="entry name" value="HTH_3"/>
    <property type="match status" value="1"/>
</dbReference>
<feature type="compositionally biased region" description="Low complexity" evidence="2">
    <location>
        <begin position="65"/>
        <end position="83"/>
    </location>
</feature>
<feature type="region of interest" description="Disordered" evidence="2">
    <location>
        <begin position="63"/>
        <end position="83"/>
    </location>
</feature>
<evidence type="ECO:0000313" key="4">
    <source>
        <dbReference type="EMBL" id="THJ64604.1"/>
    </source>
</evidence>
<feature type="domain" description="HTH cro/C1-type" evidence="3">
    <location>
        <begin position="9"/>
        <end position="59"/>
    </location>
</feature>
<sequence>MQNLVCESRQALAWSQQRLADELGVSRQTIISIERGRFDPSLPLAFRLAATFGTTLEELFFPEQDASSSDASVPPSTSPQSQP</sequence>
<dbReference type="InterPro" id="IPR001387">
    <property type="entry name" value="Cro/C1-type_HTH"/>
</dbReference>
<dbReference type="AlphaFoldDB" id="A0A4S5DZZ2"/>
<keyword evidence="1" id="KW-0238">DNA-binding</keyword>
<evidence type="ECO:0000256" key="1">
    <source>
        <dbReference type="ARBA" id="ARBA00023125"/>
    </source>
</evidence>
<dbReference type="RefSeq" id="WP_136455787.1">
    <property type="nucleotide sequence ID" value="NZ_SSWH01000023.1"/>
</dbReference>
<proteinExistence type="predicted"/>
<name>A0A4S5DZZ2_9MICC</name>
<evidence type="ECO:0000259" key="3">
    <source>
        <dbReference type="PROSITE" id="PS50943"/>
    </source>
</evidence>
<evidence type="ECO:0000313" key="5">
    <source>
        <dbReference type="Proteomes" id="UP000305233"/>
    </source>
</evidence>
<organism evidence="4 5">
    <name type="scientific">Arthrobacter echini</name>
    <dbReference type="NCBI Taxonomy" id="1529066"/>
    <lineage>
        <taxon>Bacteria</taxon>
        <taxon>Bacillati</taxon>
        <taxon>Actinomycetota</taxon>
        <taxon>Actinomycetes</taxon>
        <taxon>Micrococcales</taxon>
        <taxon>Micrococcaceae</taxon>
        <taxon>Arthrobacter</taxon>
    </lineage>
</organism>
<dbReference type="CDD" id="cd00093">
    <property type="entry name" value="HTH_XRE"/>
    <property type="match status" value="1"/>
</dbReference>
<keyword evidence="5" id="KW-1185">Reference proteome</keyword>
<evidence type="ECO:0000256" key="2">
    <source>
        <dbReference type="SAM" id="MobiDB-lite"/>
    </source>
</evidence>
<dbReference type="OrthoDB" id="7428772at2"/>
<dbReference type="EMBL" id="SSWH01000023">
    <property type="protein sequence ID" value="THJ64604.1"/>
    <property type="molecule type" value="Genomic_DNA"/>
</dbReference>
<dbReference type="SUPFAM" id="SSF47413">
    <property type="entry name" value="lambda repressor-like DNA-binding domains"/>
    <property type="match status" value="1"/>
</dbReference>
<dbReference type="GO" id="GO:0003677">
    <property type="term" value="F:DNA binding"/>
    <property type="evidence" value="ECO:0007669"/>
    <property type="project" value="UniProtKB-KW"/>
</dbReference>
<dbReference type="Gene3D" id="1.10.260.40">
    <property type="entry name" value="lambda repressor-like DNA-binding domains"/>
    <property type="match status" value="1"/>
</dbReference>